<dbReference type="EMBL" id="JYDJ01000855">
    <property type="protein sequence ID" value="KRX33260.1"/>
    <property type="molecule type" value="Genomic_DNA"/>
</dbReference>
<sequence length="40" mass="4286">MVSRSHVPVSSLHVLANKSSANGVSPYQLHPLVLPDMAVF</sequence>
<evidence type="ECO:0000313" key="1">
    <source>
        <dbReference type="EMBL" id="KRX33233.1"/>
    </source>
</evidence>
<evidence type="ECO:0000313" key="3">
    <source>
        <dbReference type="Proteomes" id="UP000055048"/>
    </source>
</evidence>
<proteinExistence type="predicted"/>
<protein>
    <submittedName>
        <fullName evidence="1">Uncharacterized protein</fullName>
    </submittedName>
</protein>
<dbReference type="Proteomes" id="UP000055048">
    <property type="component" value="Unassembled WGS sequence"/>
</dbReference>
<gene>
    <name evidence="1" type="ORF">T05_12185</name>
    <name evidence="2" type="ORF">T05_14609</name>
</gene>
<keyword evidence="3" id="KW-1185">Reference proteome</keyword>
<organism evidence="1 3">
    <name type="scientific">Trichinella murrelli</name>
    <dbReference type="NCBI Taxonomy" id="144512"/>
    <lineage>
        <taxon>Eukaryota</taxon>
        <taxon>Metazoa</taxon>
        <taxon>Ecdysozoa</taxon>
        <taxon>Nematoda</taxon>
        <taxon>Enoplea</taxon>
        <taxon>Dorylaimia</taxon>
        <taxon>Trichinellida</taxon>
        <taxon>Trichinellidae</taxon>
        <taxon>Trichinella</taxon>
    </lineage>
</organism>
<name>A0A0V0T2K9_9BILA</name>
<reference evidence="1 3" key="1">
    <citation type="submission" date="2015-01" db="EMBL/GenBank/DDBJ databases">
        <title>Evolution of Trichinella species and genotypes.</title>
        <authorList>
            <person name="Korhonen P.K."/>
            <person name="Edoardo P."/>
            <person name="Giuseppe L.R."/>
            <person name="Gasser R.B."/>
        </authorList>
    </citation>
    <scope>NUCLEOTIDE SEQUENCE [LARGE SCALE GENOMIC DNA]</scope>
    <source>
        <strain evidence="1">ISS417</strain>
    </source>
</reference>
<dbReference type="EMBL" id="JYDJ01000864">
    <property type="protein sequence ID" value="KRX33233.1"/>
    <property type="molecule type" value="Genomic_DNA"/>
</dbReference>
<dbReference type="AlphaFoldDB" id="A0A0V0T2K9"/>
<comment type="caution">
    <text evidence="1">The sequence shown here is derived from an EMBL/GenBank/DDBJ whole genome shotgun (WGS) entry which is preliminary data.</text>
</comment>
<evidence type="ECO:0000313" key="2">
    <source>
        <dbReference type="EMBL" id="KRX33260.1"/>
    </source>
</evidence>
<accession>A0A0V0T2K9</accession>